<feature type="transmembrane region" description="Helical" evidence="4">
    <location>
        <begin position="274"/>
        <end position="295"/>
    </location>
</feature>
<evidence type="ECO:0000256" key="4">
    <source>
        <dbReference type="SAM" id="Phobius"/>
    </source>
</evidence>
<name>A0A7R9LV67_9ACAR</name>
<dbReference type="GO" id="GO:0022857">
    <property type="term" value="F:transmembrane transporter activity"/>
    <property type="evidence" value="ECO:0007669"/>
    <property type="project" value="InterPro"/>
</dbReference>
<feature type="transmembrane region" description="Helical" evidence="4">
    <location>
        <begin position="54"/>
        <end position="74"/>
    </location>
</feature>
<keyword evidence="2 4" id="KW-1133">Transmembrane helix</keyword>
<proteinExistence type="predicted"/>
<accession>A0A7R9LV67</accession>
<dbReference type="SUPFAM" id="SSF103473">
    <property type="entry name" value="MFS general substrate transporter"/>
    <property type="match status" value="1"/>
</dbReference>
<feature type="transmembrane region" description="Helical" evidence="4">
    <location>
        <begin position="325"/>
        <end position="347"/>
    </location>
</feature>
<dbReference type="PANTHER" id="PTHR23121:SF9">
    <property type="entry name" value="SODIUM-DEPENDENT GLUCOSE TRANSPORTER 1"/>
    <property type="match status" value="1"/>
</dbReference>
<dbReference type="Proteomes" id="UP000728032">
    <property type="component" value="Unassembled WGS sequence"/>
</dbReference>
<evidence type="ECO:0000313" key="5">
    <source>
        <dbReference type="EMBL" id="CAD7647892.1"/>
    </source>
</evidence>
<keyword evidence="3 4" id="KW-0472">Membrane</keyword>
<feature type="transmembrane region" description="Helical" evidence="4">
    <location>
        <begin position="302"/>
        <end position="319"/>
    </location>
</feature>
<dbReference type="Gene3D" id="1.20.1250.20">
    <property type="entry name" value="MFS general substrate transporter like domains"/>
    <property type="match status" value="1"/>
</dbReference>
<keyword evidence="6" id="KW-1185">Reference proteome</keyword>
<feature type="transmembrane region" description="Helical" evidence="4">
    <location>
        <begin position="234"/>
        <end position="254"/>
    </location>
</feature>
<gene>
    <name evidence="5" type="ORF">ONB1V03_LOCUS6489</name>
</gene>
<dbReference type="Pfam" id="PF07690">
    <property type="entry name" value="MFS_1"/>
    <property type="match status" value="1"/>
</dbReference>
<organism evidence="5">
    <name type="scientific">Oppiella nova</name>
    <dbReference type="NCBI Taxonomy" id="334625"/>
    <lineage>
        <taxon>Eukaryota</taxon>
        <taxon>Metazoa</taxon>
        <taxon>Ecdysozoa</taxon>
        <taxon>Arthropoda</taxon>
        <taxon>Chelicerata</taxon>
        <taxon>Arachnida</taxon>
        <taxon>Acari</taxon>
        <taxon>Acariformes</taxon>
        <taxon>Sarcoptiformes</taxon>
        <taxon>Oribatida</taxon>
        <taxon>Brachypylina</taxon>
        <taxon>Oppioidea</taxon>
        <taxon>Oppiidae</taxon>
        <taxon>Oppiella</taxon>
    </lineage>
</organism>
<keyword evidence="1 4" id="KW-0812">Transmembrane</keyword>
<dbReference type="PANTHER" id="PTHR23121">
    <property type="entry name" value="SODIUM-DEPENDENT GLUCOSE TRANSPORTER 1"/>
    <property type="match status" value="1"/>
</dbReference>
<feature type="transmembrane region" description="Helical" evidence="4">
    <location>
        <begin position="387"/>
        <end position="409"/>
    </location>
</feature>
<evidence type="ECO:0000256" key="3">
    <source>
        <dbReference type="ARBA" id="ARBA00023136"/>
    </source>
</evidence>
<dbReference type="EMBL" id="OC917748">
    <property type="protein sequence ID" value="CAD7647892.1"/>
    <property type="molecule type" value="Genomic_DNA"/>
</dbReference>
<sequence>MLYGLVTALLPISPDFPVMYLFGFISGIGSGVLDIVQTVWLIEMWDESGSVLQLSEFAYGIGITIGPLIIEPFLAGDDDCLDNTIPMNETVNYSEKLMPAFAISGALQILAAILLLIMYLFRKYIPTDGEERDLIEKEIEEVLKPMEKKFQRRYTVSIVEERDTDSGVGSIGGPKLSREPRYSIHVIGHRTDALNSRRDSNRFHTLPKRKNYSSFQVNDKEWTQPVHSRMPERLMIAFGAICFATILVAETAFLDYSPTFFRYYSDVKGNESAILLSVATAAYTLTRLLGIYVAMRVKPEHILSLHYVIVLCSLVVLWFSDDSVIVMWIGNVLFGIATFWSATFSYIETYFEITDRIGTIYVSLLGLLEIVTQFIEGPFLEDNPEVLLYYLGGATAISAAAFVLIRVIVFKTHLKPNIDSSSDRKSISTISHNNSIVFDEPNVTKI</sequence>
<protein>
    <submittedName>
        <fullName evidence="5">Uncharacterized protein</fullName>
    </submittedName>
</protein>
<dbReference type="AlphaFoldDB" id="A0A7R9LV67"/>
<evidence type="ECO:0000256" key="2">
    <source>
        <dbReference type="ARBA" id="ARBA00022989"/>
    </source>
</evidence>
<reference evidence="5" key="1">
    <citation type="submission" date="2020-11" db="EMBL/GenBank/DDBJ databases">
        <authorList>
            <person name="Tran Van P."/>
        </authorList>
    </citation>
    <scope>NUCLEOTIDE SEQUENCE</scope>
</reference>
<feature type="transmembrane region" description="Helical" evidence="4">
    <location>
        <begin position="359"/>
        <end position="375"/>
    </location>
</feature>
<feature type="transmembrane region" description="Helical" evidence="4">
    <location>
        <begin position="97"/>
        <end position="121"/>
    </location>
</feature>
<dbReference type="InterPro" id="IPR011701">
    <property type="entry name" value="MFS"/>
</dbReference>
<dbReference type="OrthoDB" id="6512734at2759"/>
<dbReference type="InterPro" id="IPR036259">
    <property type="entry name" value="MFS_trans_sf"/>
</dbReference>
<evidence type="ECO:0000313" key="6">
    <source>
        <dbReference type="Proteomes" id="UP000728032"/>
    </source>
</evidence>
<feature type="transmembrane region" description="Helical" evidence="4">
    <location>
        <begin position="20"/>
        <end position="42"/>
    </location>
</feature>
<dbReference type="EMBL" id="CAJPVJ010002923">
    <property type="protein sequence ID" value="CAG2166974.1"/>
    <property type="molecule type" value="Genomic_DNA"/>
</dbReference>
<evidence type="ECO:0000256" key="1">
    <source>
        <dbReference type="ARBA" id="ARBA00022692"/>
    </source>
</evidence>